<evidence type="ECO:0000313" key="9">
    <source>
        <dbReference type="EMBL" id="QLF69264.1"/>
    </source>
</evidence>
<dbReference type="InterPro" id="IPR035476">
    <property type="entry name" value="SIS_PGI_1"/>
</dbReference>
<dbReference type="InterPro" id="IPR023096">
    <property type="entry name" value="G6P_Isomerase_C"/>
</dbReference>
<dbReference type="HAMAP" id="MF_00473">
    <property type="entry name" value="G6P_isomerase"/>
    <property type="match status" value="1"/>
</dbReference>
<dbReference type="GO" id="GO:0004347">
    <property type="term" value="F:glucose-6-phosphate isomerase activity"/>
    <property type="evidence" value="ECO:0007669"/>
    <property type="project" value="UniProtKB-EC"/>
</dbReference>
<dbReference type="Gene3D" id="1.10.1390.10">
    <property type="match status" value="1"/>
</dbReference>
<proteinExistence type="inferred from homology"/>
<dbReference type="Gene3D" id="3.40.50.10490">
    <property type="entry name" value="Glucose-6-phosphate isomerase like protein, domain 1"/>
    <property type="match status" value="2"/>
</dbReference>
<evidence type="ECO:0000256" key="4">
    <source>
        <dbReference type="ARBA" id="ARBA00023152"/>
    </source>
</evidence>
<feature type="active site" description="Proton donor" evidence="7">
    <location>
        <position position="346"/>
    </location>
</feature>
<dbReference type="PROSITE" id="PS00174">
    <property type="entry name" value="P_GLUCOSE_ISOMERASE_2"/>
    <property type="match status" value="1"/>
</dbReference>
<dbReference type="SUPFAM" id="SSF53697">
    <property type="entry name" value="SIS domain"/>
    <property type="match status" value="1"/>
</dbReference>
<comment type="pathway">
    <text evidence="7">Carbohydrate biosynthesis; gluconeogenesis.</text>
</comment>
<evidence type="ECO:0000256" key="3">
    <source>
        <dbReference type="ARBA" id="ARBA00022432"/>
    </source>
</evidence>
<dbReference type="Proteomes" id="UP000308530">
    <property type="component" value="Chromosome"/>
</dbReference>
<dbReference type="EC" id="5.3.1.9" evidence="7"/>
<keyword evidence="10" id="KW-1185">Reference proteome</keyword>
<comment type="similarity">
    <text evidence="2 7 8">Belongs to the GPI family.</text>
</comment>
<dbReference type="CDD" id="cd05016">
    <property type="entry name" value="SIS_PGI_2"/>
    <property type="match status" value="1"/>
</dbReference>
<comment type="subcellular location">
    <subcellularLocation>
        <location evidence="7">Cytoplasm</location>
    </subcellularLocation>
</comment>
<keyword evidence="7" id="KW-0963">Cytoplasm</keyword>
<evidence type="ECO:0000256" key="1">
    <source>
        <dbReference type="ARBA" id="ARBA00004926"/>
    </source>
</evidence>
<feature type="active site" evidence="7">
    <location>
        <position position="506"/>
    </location>
</feature>
<evidence type="ECO:0000256" key="2">
    <source>
        <dbReference type="ARBA" id="ARBA00006604"/>
    </source>
</evidence>
<dbReference type="NCBIfam" id="NF001211">
    <property type="entry name" value="PRK00179.1"/>
    <property type="match status" value="1"/>
</dbReference>
<dbReference type="InterPro" id="IPR035482">
    <property type="entry name" value="SIS_PGI_2"/>
</dbReference>
<gene>
    <name evidence="7 9" type="primary">pgi</name>
    <name evidence="9" type="ORF">FE840_006745</name>
</gene>
<evidence type="ECO:0000256" key="5">
    <source>
        <dbReference type="ARBA" id="ARBA00023235"/>
    </source>
</evidence>
<comment type="pathway">
    <text evidence="1 7 8">Carbohydrate degradation; glycolysis; D-glyceraldehyde 3-phosphate and glycerone phosphate from D-glucose: step 2/4.</text>
</comment>
<keyword evidence="5 7" id="KW-0413">Isomerase</keyword>
<organism evidence="9 10">
    <name type="scientific">Peteryoungia desertarenae</name>
    <dbReference type="NCBI Taxonomy" id="1813451"/>
    <lineage>
        <taxon>Bacteria</taxon>
        <taxon>Pseudomonadati</taxon>
        <taxon>Pseudomonadota</taxon>
        <taxon>Alphaproteobacteria</taxon>
        <taxon>Hyphomicrobiales</taxon>
        <taxon>Rhizobiaceae</taxon>
        <taxon>Peteryoungia</taxon>
    </lineage>
</organism>
<protein>
    <recommendedName>
        <fullName evidence="7">Glucose-6-phosphate isomerase</fullName>
        <shortName evidence="7">GPI</shortName>
        <ecNumber evidence="7">5.3.1.9</ecNumber>
    </recommendedName>
    <alternativeName>
        <fullName evidence="7">Phosphoglucose isomerase</fullName>
        <shortName evidence="7">PGI</shortName>
    </alternativeName>
    <alternativeName>
        <fullName evidence="7">Phosphohexose isomerase</fullName>
        <shortName evidence="7">PHI</shortName>
    </alternativeName>
</protein>
<feature type="active site" evidence="7">
    <location>
        <position position="377"/>
    </location>
</feature>
<evidence type="ECO:0000256" key="7">
    <source>
        <dbReference type="HAMAP-Rule" id="MF_00473"/>
    </source>
</evidence>
<keyword evidence="3 7" id="KW-0312">Gluconeogenesis</keyword>
<dbReference type="PROSITE" id="PS00765">
    <property type="entry name" value="P_GLUCOSE_ISOMERASE_1"/>
    <property type="match status" value="1"/>
</dbReference>
<dbReference type="InterPro" id="IPR001672">
    <property type="entry name" value="G6P_Isomerase"/>
</dbReference>
<name>A0ABX6QLA3_9HYPH</name>
<dbReference type="PANTHER" id="PTHR11469">
    <property type="entry name" value="GLUCOSE-6-PHOSPHATE ISOMERASE"/>
    <property type="match status" value="1"/>
</dbReference>
<dbReference type="CDD" id="cd05015">
    <property type="entry name" value="SIS_PGI_1"/>
    <property type="match status" value="1"/>
</dbReference>
<evidence type="ECO:0000313" key="10">
    <source>
        <dbReference type="Proteomes" id="UP000308530"/>
    </source>
</evidence>
<dbReference type="EMBL" id="CP058350">
    <property type="protein sequence ID" value="QLF69264.1"/>
    <property type="molecule type" value="Genomic_DNA"/>
</dbReference>
<sequence length="542" mass="58492">MHAILDQLTSTVAATHAEDLRAAFAADGRRFQRFSASLDDLLMDYSKCAVNDEVLDLLEQLMTAAGVAEKRDLMFSGAPINFTEGRAVLHTALRNRSNRPVIVEGRDVMPDVNAVLEAMGKFADGIRSGEMKGATGKAITDVVNIGIGGSDLGPVMATLALSPFHDGPRLHFVSNIDGAHIADTLKTLNAETTLCIVASKTFTTIETMTNAQTARAFIADALGEAAVGHHFCAVSTALDKVAAFGIDQSRVFGFWDWVGGRYSIWSAIGLPLMIAIGPDNFGDFLAGGHAMDEHFRNAPFRQNLPMLLGALGVYHRNVLNYATRAILPYDQRLARFPAYLQQLDMESNGKSVTIDGKPVQGASGPVVWGEPGTNGQHAFYQLIHQGTSVIPAEFLIAANGFEPELRHQHELLIANCLAQSEALMKGRTLTEAKSQLTAKGVSDEEADFLAPHRVFSGNRPSITFVYEQLTPYTLGRLIALYEHRVFVEGVVFRINSFDQWGVELGKELATGLLPVVQGKVAATGHDSSTAGLVSALAERKMG</sequence>
<dbReference type="PANTHER" id="PTHR11469:SF1">
    <property type="entry name" value="GLUCOSE-6-PHOSPHATE ISOMERASE"/>
    <property type="match status" value="1"/>
</dbReference>
<accession>A0ABX6QLA3</accession>
<keyword evidence="4 7" id="KW-0324">Glycolysis</keyword>
<dbReference type="InterPro" id="IPR046348">
    <property type="entry name" value="SIS_dom_sf"/>
</dbReference>
<reference evidence="9 10" key="1">
    <citation type="submission" date="2020-06" db="EMBL/GenBank/DDBJ databases">
        <title>Genome sequence of Rhizobium sp strain ADMK78.</title>
        <authorList>
            <person name="Rahi P."/>
        </authorList>
    </citation>
    <scope>NUCLEOTIDE SEQUENCE [LARGE SCALE GENOMIC DNA]</scope>
    <source>
        <strain evidence="9 10">ADMK78</strain>
    </source>
</reference>
<dbReference type="PROSITE" id="PS51463">
    <property type="entry name" value="P_GLUCOSE_ISOMERASE_3"/>
    <property type="match status" value="1"/>
</dbReference>
<dbReference type="InterPro" id="IPR018189">
    <property type="entry name" value="Phosphoglucose_isomerase_CS"/>
</dbReference>
<dbReference type="RefSeq" id="WP_138285601.1">
    <property type="nucleotide sequence ID" value="NZ_CP058350.1"/>
</dbReference>
<comment type="catalytic activity">
    <reaction evidence="6 7 8">
        <text>alpha-D-glucose 6-phosphate = beta-D-fructose 6-phosphate</text>
        <dbReference type="Rhea" id="RHEA:11816"/>
        <dbReference type="ChEBI" id="CHEBI:57634"/>
        <dbReference type="ChEBI" id="CHEBI:58225"/>
        <dbReference type="EC" id="5.3.1.9"/>
    </reaction>
</comment>
<comment type="function">
    <text evidence="7">Catalyzes the reversible isomerization of glucose-6-phosphate to fructose-6-phosphate.</text>
</comment>
<dbReference type="PRINTS" id="PR00662">
    <property type="entry name" value="G6PISOMERASE"/>
</dbReference>
<evidence type="ECO:0000256" key="8">
    <source>
        <dbReference type="RuleBase" id="RU000612"/>
    </source>
</evidence>
<dbReference type="Pfam" id="PF00342">
    <property type="entry name" value="PGI"/>
    <property type="match status" value="1"/>
</dbReference>
<evidence type="ECO:0000256" key="6">
    <source>
        <dbReference type="ARBA" id="ARBA00029321"/>
    </source>
</evidence>